<evidence type="ECO:0000256" key="6">
    <source>
        <dbReference type="SAM" id="Phobius"/>
    </source>
</evidence>
<keyword evidence="3 6" id="KW-0812">Transmembrane</keyword>
<dbReference type="EMBL" id="CP029487">
    <property type="protein sequence ID" value="QCT71197.1"/>
    <property type="molecule type" value="Genomic_DNA"/>
</dbReference>
<proteinExistence type="predicted"/>
<feature type="transmembrane region" description="Helical" evidence="6">
    <location>
        <begin position="7"/>
        <end position="32"/>
    </location>
</feature>
<keyword evidence="4 6" id="KW-1133">Transmembrane helix</keyword>
<keyword evidence="2" id="KW-1003">Cell membrane</keyword>
<dbReference type="Proteomes" id="UP000218387">
    <property type="component" value="Chromosome"/>
</dbReference>
<evidence type="ECO:0000256" key="3">
    <source>
        <dbReference type="ARBA" id="ARBA00022692"/>
    </source>
</evidence>
<feature type="transmembrane region" description="Helical" evidence="6">
    <location>
        <begin position="52"/>
        <end position="70"/>
    </location>
</feature>
<feature type="transmembrane region" description="Helical" evidence="6">
    <location>
        <begin position="143"/>
        <end position="165"/>
    </location>
</feature>
<dbReference type="Pfam" id="PF01943">
    <property type="entry name" value="Polysacc_synt"/>
    <property type="match status" value="1"/>
</dbReference>
<feature type="transmembrane region" description="Helical" evidence="6">
    <location>
        <begin position="114"/>
        <end position="131"/>
    </location>
</feature>
<keyword evidence="8" id="KW-1185">Reference proteome</keyword>
<dbReference type="PANTHER" id="PTHR30250:SF11">
    <property type="entry name" value="O-ANTIGEN TRANSPORTER-RELATED"/>
    <property type="match status" value="1"/>
</dbReference>
<sequence length="468" mass="53008">MGNSNKYVTLLSNTVVFAIGNVLVKVISFFLMPLYTAVLTTEQYGVSELLNSAIEIILPIGTLCVIEALYRFSIEKNANYKAIFANSIRIVLYGDIVVLLVCVLLKHIFNYGYAFSFFFLYLATTFYKLVTQFSRGLGHVKRYALYGVINSLVLVLSNILLLVWMNGGVRAYLASFTIGYGVSGIVAFFASKEYRYISLTYKDKKLRNEMIRYSAPNIPNMLSWWINNISDRYIIMFFWGAGLTGLYTAASKLPAMINLFSAIFQQAWQYSTAKEIENIDRQVFFNKVFKIYSFGCLMACSALLFLNRVVCKILLKDNFYNAWRFVPILILAATLGCYSTFFGTFYNALKKNFVLMLSTLIGAGINIILNFVLIPVYGGIGAAVATVISYVIITTLRIVDVTKRIGPIADYKRLLVQFSLLFVITYITTATESIISYLLGVLCLFIIIALDYDTLKYSVKIMRQKFKR</sequence>
<feature type="transmembrane region" description="Helical" evidence="6">
    <location>
        <begin position="434"/>
        <end position="455"/>
    </location>
</feature>
<evidence type="ECO:0000256" key="5">
    <source>
        <dbReference type="ARBA" id="ARBA00023136"/>
    </source>
</evidence>
<comment type="subcellular location">
    <subcellularLocation>
        <location evidence="1">Cell membrane</location>
        <topology evidence="1">Multi-pass membrane protein</topology>
    </subcellularLocation>
</comment>
<dbReference type="RefSeq" id="WP_096920458.1">
    <property type="nucleotide sequence ID" value="NZ_CABJDW020000003.1"/>
</dbReference>
<feature type="transmembrane region" description="Helical" evidence="6">
    <location>
        <begin position="353"/>
        <end position="374"/>
    </location>
</feature>
<dbReference type="PANTHER" id="PTHR30250">
    <property type="entry name" value="PST FAMILY PREDICTED COLANIC ACID TRANSPORTER"/>
    <property type="match status" value="1"/>
</dbReference>
<dbReference type="InterPro" id="IPR050833">
    <property type="entry name" value="Poly_Biosynth_Transport"/>
</dbReference>
<feature type="transmembrane region" description="Helical" evidence="6">
    <location>
        <begin position="171"/>
        <end position="190"/>
    </location>
</feature>
<feature type="transmembrane region" description="Helical" evidence="6">
    <location>
        <begin position="380"/>
        <end position="399"/>
    </location>
</feature>
<protein>
    <submittedName>
        <fullName evidence="7">Polysaccharide biosynthesis protein</fullName>
    </submittedName>
</protein>
<keyword evidence="5 6" id="KW-0472">Membrane</keyword>
<reference evidence="7 8" key="1">
    <citation type="submission" date="2018-05" db="EMBL/GenBank/DDBJ databases">
        <title>Genome comparison of Eubacterium sp.</title>
        <authorList>
            <person name="Feng Y."/>
            <person name="Sanchez-Andrea I."/>
            <person name="Stams A.J.M."/>
            <person name="De Vos W.M."/>
        </authorList>
    </citation>
    <scope>NUCLEOTIDE SEQUENCE [LARGE SCALE GENOMIC DNA]</scope>
    <source>
        <strain evidence="7 8">YI</strain>
    </source>
</reference>
<dbReference type="InterPro" id="IPR002797">
    <property type="entry name" value="Polysacc_synth"/>
</dbReference>
<organism evidence="7 8">
    <name type="scientific">Eubacterium maltosivorans</name>
    <dbReference type="NCBI Taxonomy" id="2041044"/>
    <lineage>
        <taxon>Bacteria</taxon>
        <taxon>Bacillati</taxon>
        <taxon>Bacillota</taxon>
        <taxon>Clostridia</taxon>
        <taxon>Eubacteriales</taxon>
        <taxon>Eubacteriaceae</taxon>
        <taxon>Eubacterium</taxon>
    </lineage>
</organism>
<name>A0A4P9C6Y5_EUBML</name>
<dbReference type="GO" id="GO:0005886">
    <property type="term" value="C:plasma membrane"/>
    <property type="evidence" value="ECO:0007669"/>
    <property type="project" value="UniProtKB-SubCell"/>
</dbReference>
<accession>A0A4P9C6Y5</accession>
<evidence type="ECO:0000256" key="4">
    <source>
        <dbReference type="ARBA" id="ARBA00022989"/>
    </source>
</evidence>
<feature type="transmembrane region" description="Helical" evidence="6">
    <location>
        <begin position="322"/>
        <end position="346"/>
    </location>
</feature>
<evidence type="ECO:0000256" key="1">
    <source>
        <dbReference type="ARBA" id="ARBA00004651"/>
    </source>
</evidence>
<evidence type="ECO:0000313" key="7">
    <source>
        <dbReference type="EMBL" id="QCT71197.1"/>
    </source>
</evidence>
<evidence type="ECO:0000256" key="2">
    <source>
        <dbReference type="ARBA" id="ARBA00022475"/>
    </source>
</evidence>
<dbReference type="AlphaFoldDB" id="A0A4P9C6Y5"/>
<feature type="transmembrane region" description="Helical" evidence="6">
    <location>
        <begin position="233"/>
        <end position="250"/>
    </location>
</feature>
<feature type="transmembrane region" description="Helical" evidence="6">
    <location>
        <begin position="90"/>
        <end position="108"/>
    </location>
</feature>
<dbReference type="KEGG" id="emt:CPZ25_007605"/>
<evidence type="ECO:0000313" key="8">
    <source>
        <dbReference type="Proteomes" id="UP000218387"/>
    </source>
</evidence>
<gene>
    <name evidence="7" type="ORF">CPZ25_007605</name>
</gene>
<feature type="transmembrane region" description="Helical" evidence="6">
    <location>
        <begin position="291"/>
        <end position="310"/>
    </location>
</feature>